<dbReference type="GO" id="GO:0005743">
    <property type="term" value="C:mitochondrial inner membrane"/>
    <property type="evidence" value="ECO:0007669"/>
    <property type="project" value="UniProtKB-ARBA"/>
</dbReference>
<dbReference type="Gene3D" id="1.10.1140.10">
    <property type="entry name" value="Bovine Mitochondrial F1-atpase, Atp Synthase Beta Chain, Chain D, domain 3"/>
    <property type="match status" value="1"/>
</dbReference>
<evidence type="ECO:0000256" key="1">
    <source>
        <dbReference type="ARBA" id="ARBA00004370"/>
    </source>
</evidence>
<dbReference type="STRING" id="1316194.A0A1Q5UJH2"/>
<dbReference type="InterPro" id="IPR024034">
    <property type="entry name" value="ATPase_F1/V1_b/a_C"/>
</dbReference>
<keyword evidence="11 13" id="KW-0066">ATP synthesis</keyword>
<comment type="subcellular location">
    <subcellularLocation>
        <location evidence="1">Membrane</location>
    </subcellularLocation>
</comment>
<dbReference type="NCBIfam" id="TIGR01039">
    <property type="entry name" value="atpD"/>
    <property type="match status" value="1"/>
</dbReference>
<dbReference type="GO" id="GO:0046933">
    <property type="term" value="F:proton-transporting ATP synthase activity, rotational mechanism"/>
    <property type="evidence" value="ECO:0007669"/>
    <property type="project" value="InterPro"/>
</dbReference>
<comment type="caution">
    <text evidence="15">The sequence shown here is derived from an EMBL/GenBank/DDBJ whole genome shotgun (WGS) entry which is preliminary data.</text>
</comment>
<dbReference type="Proteomes" id="UP000186955">
    <property type="component" value="Unassembled WGS sequence"/>
</dbReference>
<protein>
    <recommendedName>
        <fullName evidence="13">ATP synthase subunit beta</fullName>
        <ecNumber evidence="13">7.1.2.2</ecNumber>
    </recommendedName>
</protein>
<dbReference type="InterPro" id="IPR003593">
    <property type="entry name" value="AAA+_ATPase"/>
</dbReference>
<dbReference type="InterPro" id="IPR004100">
    <property type="entry name" value="ATPase_F1/V1/A1_a/bsu_N"/>
</dbReference>
<dbReference type="FunFam" id="3.40.50.300:FF:000026">
    <property type="entry name" value="ATP synthase subunit beta"/>
    <property type="match status" value="1"/>
</dbReference>
<dbReference type="SUPFAM" id="SSF47917">
    <property type="entry name" value="C-terminal domain of alpha and beta subunits of F1 ATP synthase"/>
    <property type="match status" value="1"/>
</dbReference>
<evidence type="ECO:0000313" key="16">
    <source>
        <dbReference type="Proteomes" id="UP000186955"/>
    </source>
</evidence>
<dbReference type="GO" id="GO:0045259">
    <property type="term" value="C:proton-transporting ATP synthase complex"/>
    <property type="evidence" value="ECO:0007669"/>
    <property type="project" value="UniProtKB-KW"/>
</dbReference>
<dbReference type="PANTHER" id="PTHR15184">
    <property type="entry name" value="ATP SYNTHASE"/>
    <property type="match status" value="1"/>
</dbReference>
<dbReference type="OrthoDB" id="14523at2759"/>
<evidence type="ECO:0000256" key="6">
    <source>
        <dbReference type="ARBA" id="ARBA00022840"/>
    </source>
</evidence>
<dbReference type="PANTHER" id="PTHR15184:SF71">
    <property type="entry name" value="ATP SYNTHASE SUBUNIT BETA, MITOCHONDRIAL"/>
    <property type="match status" value="1"/>
</dbReference>
<evidence type="ECO:0000256" key="4">
    <source>
        <dbReference type="ARBA" id="ARBA00022741"/>
    </source>
</evidence>
<dbReference type="PIRSF" id="PIRSF039072">
    <property type="entry name" value="ATPase_subunit_beta"/>
    <property type="match status" value="1"/>
</dbReference>
<keyword evidence="5" id="KW-0375">Hydrogen ion transport</keyword>
<keyword evidence="16" id="KW-1185">Reference proteome</keyword>
<dbReference type="Pfam" id="PF02874">
    <property type="entry name" value="ATP-synt_ab_N"/>
    <property type="match status" value="1"/>
</dbReference>
<evidence type="ECO:0000256" key="8">
    <source>
        <dbReference type="ARBA" id="ARBA00023065"/>
    </source>
</evidence>
<evidence type="ECO:0000259" key="14">
    <source>
        <dbReference type="SMART" id="SM00382"/>
    </source>
</evidence>
<dbReference type="EMBL" id="MNBE01000183">
    <property type="protein sequence ID" value="OKP12621.1"/>
    <property type="molecule type" value="Genomic_DNA"/>
</dbReference>
<dbReference type="PROSITE" id="PS00152">
    <property type="entry name" value="ATPASE_ALPHA_BETA"/>
    <property type="match status" value="1"/>
</dbReference>
<keyword evidence="3" id="KW-0813">Transport</keyword>
<keyword evidence="7" id="KW-1278">Translocase</keyword>
<organism evidence="15 16">
    <name type="scientific">Penicillium subrubescens</name>
    <dbReference type="NCBI Taxonomy" id="1316194"/>
    <lineage>
        <taxon>Eukaryota</taxon>
        <taxon>Fungi</taxon>
        <taxon>Dikarya</taxon>
        <taxon>Ascomycota</taxon>
        <taxon>Pezizomycotina</taxon>
        <taxon>Eurotiomycetes</taxon>
        <taxon>Eurotiomycetidae</taxon>
        <taxon>Eurotiales</taxon>
        <taxon>Aspergillaceae</taxon>
        <taxon>Penicillium</taxon>
    </lineage>
</organism>
<dbReference type="Pfam" id="PF00006">
    <property type="entry name" value="ATP-synt_ab"/>
    <property type="match status" value="1"/>
</dbReference>
<evidence type="ECO:0000256" key="10">
    <source>
        <dbReference type="ARBA" id="ARBA00023196"/>
    </source>
</evidence>
<dbReference type="EC" id="7.1.2.2" evidence="13"/>
<comment type="subunit">
    <text evidence="13">F-type ATPases have 2 components, CF(1) - the catalytic core - and CF(0) - the membrane proton channel. CF(1) and CF(0) have multiple subunits.</text>
</comment>
<dbReference type="Gene3D" id="2.40.10.170">
    <property type="match status" value="1"/>
</dbReference>
<dbReference type="CDD" id="cd18115">
    <property type="entry name" value="ATP-synt_F1_beta_N"/>
    <property type="match status" value="1"/>
</dbReference>
<dbReference type="InterPro" id="IPR005722">
    <property type="entry name" value="ATP_synth_F1_bsu"/>
</dbReference>
<dbReference type="GO" id="GO:0005524">
    <property type="term" value="F:ATP binding"/>
    <property type="evidence" value="ECO:0007669"/>
    <property type="project" value="UniProtKB-KW"/>
</dbReference>
<evidence type="ECO:0000256" key="13">
    <source>
        <dbReference type="RuleBase" id="RU003553"/>
    </source>
</evidence>
<dbReference type="InterPro" id="IPR020003">
    <property type="entry name" value="ATPase_a/bsu_AS"/>
</dbReference>
<dbReference type="FunFam" id="1.10.1140.10:FF:000001">
    <property type="entry name" value="ATP synthase subunit beta"/>
    <property type="match status" value="1"/>
</dbReference>
<dbReference type="SMART" id="SM00382">
    <property type="entry name" value="AAA"/>
    <property type="match status" value="1"/>
</dbReference>
<proteinExistence type="inferred from homology"/>
<sequence length="515" mass="55056">MFKSGLARTFGRAAFARPTPVARLRATALPALSARFASSDVAQAGKIHQVIGAVVDVKFEGEKLPAILNAIETENNGQKLVLEVSQHLGENVVRTIAMDGTEGLTRGAVARDTGSPIMVPVGPGTLGRILNVTGDPIDERGPVKATKYLPIHADPPEFVEQSTSAEILVTGIKVVDLLAPYARGGKIGLFGGAGVGKTVFIQELINNIAKAHGGYSVFCGVGERTREGNDLYHEMQETGVIQLEGESKVALVFGQMNEPPGARARVALTGLTIAEYFRDEEGQDVLLFIDNIFRFTQAGSEVSALLGRIPSAVGYQPTLAVDMGGMQERITTTQKGSITSVQAVYVPADDLTDPAPATTFAHLDATTVLSRGISELGIYPAVDPLDSKSRMLDPRIIGDEHYNTASRVQQMLQEYKSLQDIIAILGMDELSEADKLTVERARKLQRFLSQPFAVAQVFTGIEGTLVDLKDTIASFKAIINGEGDDLPENAFYMVGDFASARAKGEKILAELEGSA</sequence>
<comment type="function">
    <text evidence="13">Produces ATP from ADP in the presence of a proton gradient across the membrane.</text>
</comment>
<dbReference type="GO" id="GO:0042776">
    <property type="term" value="P:proton motive force-driven mitochondrial ATP synthesis"/>
    <property type="evidence" value="ECO:0007669"/>
    <property type="project" value="TreeGrafter"/>
</dbReference>
<dbReference type="InterPro" id="IPR000194">
    <property type="entry name" value="ATPase_F1/V1/A1_a/bsu_nucl-bd"/>
</dbReference>
<dbReference type="Pfam" id="PF22919">
    <property type="entry name" value="ATP-synt_VA_C"/>
    <property type="match status" value="1"/>
</dbReference>
<dbReference type="InterPro" id="IPR055190">
    <property type="entry name" value="ATP-synt_VA_C"/>
</dbReference>
<dbReference type="HAMAP" id="MF_01347">
    <property type="entry name" value="ATP_synth_beta_bact"/>
    <property type="match status" value="1"/>
</dbReference>
<evidence type="ECO:0000256" key="12">
    <source>
        <dbReference type="ARBA" id="ARBA00048383"/>
    </source>
</evidence>
<comment type="similarity">
    <text evidence="2">Belongs to the ATPase alpha/beta chains family.</text>
</comment>
<feature type="domain" description="AAA+ ATPase" evidence="14">
    <location>
        <begin position="183"/>
        <end position="366"/>
    </location>
</feature>
<dbReference type="SUPFAM" id="SSF50615">
    <property type="entry name" value="N-terminal domain of alpha and beta subunits of F1 ATP synthase"/>
    <property type="match status" value="1"/>
</dbReference>
<gene>
    <name evidence="15" type="ORF">PENSUB_1714</name>
</gene>
<comment type="catalytic activity">
    <reaction evidence="12 13">
        <text>ATP + H2O + 4 H(+)(in) = ADP + phosphate + 5 H(+)(out)</text>
        <dbReference type="Rhea" id="RHEA:57720"/>
        <dbReference type="ChEBI" id="CHEBI:15377"/>
        <dbReference type="ChEBI" id="CHEBI:15378"/>
        <dbReference type="ChEBI" id="CHEBI:30616"/>
        <dbReference type="ChEBI" id="CHEBI:43474"/>
        <dbReference type="ChEBI" id="CHEBI:456216"/>
        <dbReference type="EC" id="7.1.2.2"/>
    </reaction>
</comment>
<dbReference type="InterPro" id="IPR027417">
    <property type="entry name" value="P-loop_NTPase"/>
</dbReference>
<name>A0A1Q5UJH2_9EURO</name>
<accession>A0A1Q5UJH2</accession>
<keyword evidence="8" id="KW-0406">Ion transport</keyword>
<reference evidence="15 16" key="1">
    <citation type="submission" date="2016-10" db="EMBL/GenBank/DDBJ databases">
        <title>Genome sequence of the ascomycete fungus Penicillium subrubescens.</title>
        <authorList>
            <person name="De Vries R.P."/>
            <person name="Peng M."/>
            <person name="Dilokpimol A."/>
            <person name="Hilden K."/>
            <person name="Makela M.R."/>
            <person name="Grigoriev I."/>
            <person name="Riley R."/>
            <person name="Granchi Z."/>
        </authorList>
    </citation>
    <scope>NUCLEOTIDE SEQUENCE [LARGE SCALE GENOMIC DNA]</scope>
    <source>
        <strain evidence="15 16">CBS 132785</strain>
    </source>
</reference>
<dbReference type="SUPFAM" id="SSF52540">
    <property type="entry name" value="P-loop containing nucleoside triphosphate hydrolases"/>
    <property type="match status" value="1"/>
</dbReference>
<evidence type="ECO:0000256" key="7">
    <source>
        <dbReference type="ARBA" id="ARBA00022967"/>
    </source>
</evidence>
<dbReference type="FunFam" id="2.40.10.170:FF:000005">
    <property type="entry name" value="ATP synthase subunit beta"/>
    <property type="match status" value="1"/>
</dbReference>
<dbReference type="Gene3D" id="3.40.50.300">
    <property type="entry name" value="P-loop containing nucleotide triphosphate hydrolases"/>
    <property type="match status" value="1"/>
</dbReference>
<keyword evidence="9" id="KW-0472">Membrane</keyword>
<evidence type="ECO:0000256" key="3">
    <source>
        <dbReference type="ARBA" id="ARBA00022448"/>
    </source>
</evidence>
<evidence type="ECO:0000313" key="15">
    <source>
        <dbReference type="EMBL" id="OKP12621.1"/>
    </source>
</evidence>
<evidence type="ECO:0000256" key="5">
    <source>
        <dbReference type="ARBA" id="ARBA00022781"/>
    </source>
</evidence>
<keyword evidence="6 13" id="KW-0067">ATP-binding</keyword>
<evidence type="ECO:0000256" key="11">
    <source>
        <dbReference type="ARBA" id="ARBA00023310"/>
    </source>
</evidence>
<dbReference type="CDD" id="cd18110">
    <property type="entry name" value="ATP-synt_F1_beta_C"/>
    <property type="match status" value="1"/>
</dbReference>
<keyword evidence="4 13" id="KW-0547">Nucleotide-binding</keyword>
<dbReference type="AlphaFoldDB" id="A0A1Q5UJH2"/>
<dbReference type="CDD" id="cd01133">
    <property type="entry name" value="F1-ATPase_beta_CD"/>
    <property type="match status" value="1"/>
</dbReference>
<dbReference type="InterPro" id="IPR036121">
    <property type="entry name" value="ATPase_F1/V1/A1_a/bsu_N_sf"/>
</dbReference>
<evidence type="ECO:0000256" key="2">
    <source>
        <dbReference type="ARBA" id="ARBA00008936"/>
    </source>
</evidence>
<dbReference type="InterPro" id="IPR050053">
    <property type="entry name" value="ATPase_alpha/beta_chains"/>
</dbReference>
<keyword evidence="10 13" id="KW-0139">CF(1)</keyword>
<evidence type="ECO:0000256" key="9">
    <source>
        <dbReference type="ARBA" id="ARBA00023136"/>
    </source>
</evidence>